<reference evidence="2 3" key="1">
    <citation type="journal article" date="2014" name="Genome Biol. Evol.">
        <title>Comparative genomics and transcriptomics analyses reveal divergent lifestyle features of nematode endoparasitic fungus Hirsutella minnesotensis.</title>
        <authorList>
            <person name="Lai Y."/>
            <person name="Liu K."/>
            <person name="Zhang X."/>
            <person name="Zhang X."/>
            <person name="Li K."/>
            <person name="Wang N."/>
            <person name="Shu C."/>
            <person name="Wu Y."/>
            <person name="Wang C."/>
            <person name="Bushley K.E."/>
            <person name="Xiang M."/>
            <person name="Liu X."/>
        </authorList>
    </citation>
    <scope>NUCLEOTIDE SEQUENCE [LARGE SCALE GENOMIC DNA]</scope>
    <source>
        <strain evidence="2 3">3608</strain>
    </source>
</reference>
<organism evidence="2 3">
    <name type="scientific">Hirsutella minnesotensis 3608</name>
    <dbReference type="NCBI Taxonomy" id="1043627"/>
    <lineage>
        <taxon>Eukaryota</taxon>
        <taxon>Fungi</taxon>
        <taxon>Dikarya</taxon>
        <taxon>Ascomycota</taxon>
        <taxon>Pezizomycotina</taxon>
        <taxon>Sordariomycetes</taxon>
        <taxon>Hypocreomycetidae</taxon>
        <taxon>Hypocreales</taxon>
        <taxon>Ophiocordycipitaceae</taxon>
        <taxon>Hirsutella</taxon>
    </lineage>
</organism>
<evidence type="ECO:0008006" key="4">
    <source>
        <dbReference type="Google" id="ProtNLM"/>
    </source>
</evidence>
<gene>
    <name evidence="2" type="ORF">HIM_04985</name>
</gene>
<feature type="transmembrane region" description="Helical" evidence="1">
    <location>
        <begin position="91"/>
        <end position="114"/>
    </location>
</feature>
<accession>A0A0F8A0Q1</accession>
<sequence>MNSVAVYRQSTLPARIEGDRHAHQQRTVLRQKPFEPVDWPSFKQDCEHQRAPSAIIDIYELTLPGDEPELQQVALLEGLRRICTIYPYKDLQWVVAMLFFVSSLIFAIRSFFILVPTVLVKTALDDGIKVGFPVITAIGASVLLISNNLTVLAAFNINRGIKAETHDVEKKGQSLSEGYHPALLGSREWTWWPSFAELKSDFVPNAAFQAGILSMFGVWSLIFSAIAGIPGILPDPSAPSNLLRFQHIVVVPQIMGGTILALAAWWLMMLTQSHWFKPAFFSLAWTSSFLNMLGAVLVSVSGVITLTSPDSKMPSALSNVAGAWLLLLASYIQLHMVMAFYPR</sequence>
<evidence type="ECO:0000313" key="3">
    <source>
        <dbReference type="Proteomes" id="UP000054481"/>
    </source>
</evidence>
<feature type="transmembrane region" description="Helical" evidence="1">
    <location>
        <begin position="321"/>
        <end position="341"/>
    </location>
</feature>
<dbReference type="EMBL" id="KQ030516">
    <property type="protein sequence ID" value="KJZ75522.1"/>
    <property type="molecule type" value="Genomic_DNA"/>
</dbReference>
<feature type="transmembrane region" description="Helical" evidence="1">
    <location>
        <begin position="212"/>
        <end position="233"/>
    </location>
</feature>
<keyword evidence="1" id="KW-0472">Membrane</keyword>
<proteinExistence type="predicted"/>
<feature type="transmembrane region" description="Helical" evidence="1">
    <location>
        <begin position="279"/>
        <end position="301"/>
    </location>
</feature>
<feature type="transmembrane region" description="Helical" evidence="1">
    <location>
        <begin position="134"/>
        <end position="155"/>
    </location>
</feature>
<feature type="transmembrane region" description="Helical" evidence="1">
    <location>
        <begin position="245"/>
        <end position="267"/>
    </location>
</feature>
<keyword evidence="1" id="KW-1133">Transmembrane helix</keyword>
<protein>
    <recommendedName>
        <fullName evidence="4">Integral membrane protein</fullName>
    </recommendedName>
</protein>
<keyword evidence="3" id="KW-1185">Reference proteome</keyword>
<dbReference type="OrthoDB" id="2603at2759"/>
<keyword evidence="1" id="KW-0812">Transmembrane</keyword>
<evidence type="ECO:0000256" key="1">
    <source>
        <dbReference type="SAM" id="Phobius"/>
    </source>
</evidence>
<evidence type="ECO:0000313" key="2">
    <source>
        <dbReference type="EMBL" id="KJZ75522.1"/>
    </source>
</evidence>
<name>A0A0F8A0Q1_9HYPO</name>
<dbReference type="Proteomes" id="UP000054481">
    <property type="component" value="Unassembled WGS sequence"/>
</dbReference>
<dbReference type="AlphaFoldDB" id="A0A0F8A0Q1"/>